<dbReference type="EMBL" id="FNEM01000012">
    <property type="protein sequence ID" value="SDJ72811.1"/>
    <property type="molecule type" value="Genomic_DNA"/>
</dbReference>
<keyword evidence="1" id="KW-1133">Transmembrane helix</keyword>
<evidence type="ECO:0000256" key="1">
    <source>
        <dbReference type="SAM" id="Phobius"/>
    </source>
</evidence>
<dbReference type="AlphaFoldDB" id="A0A1G8W362"/>
<evidence type="ECO:0000313" key="3">
    <source>
        <dbReference type="Proteomes" id="UP000199527"/>
    </source>
</evidence>
<dbReference type="Proteomes" id="UP000199527">
    <property type="component" value="Unassembled WGS sequence"/>
</dbReference>
<reference evidence="3" key="1">
    <citation type="submission" date="2016-10" db="EMBL/GenBank/DDBJ databases">
        <authorList>
            <person name="Varghese N."/>
            <person name="Submissions S."/>
        </authorList>
    </citation>
    <scope>NUCLEOTIDE SEQUENCE [LARGE SCALE GENOMIC DNA]</scope>
    <source>
        <strain evidence="3">DSM 23317</strain>
    </source>
</reference>
<name>A0A1G8W362_9GAMM</name>
<keyword evidence="3" id="KW-1185">Reference proteome</keyword>
<feature type="transmembrane region" description="Helical" evidence="1">
    <location>
        <begin position="53"/>
        <end position="73"/>
    </location>
</feature>
<evidence type="ECO:0000313" key="2">
    <source>
        <dbReference type="EMBL" id="SDJ72811.1"/>
    </source>
</evidence>
<accession>A0A1G8W362</accession>
<feature type="transmembrane region" description="Helical" evidence="1">
    <location>
        <begin position="80"/>
        <end position="102"/>
    </location>
</feature>
<protein>
    <submittedName>
        <fullName evidence="2">Uncharacterized protein</fullName>
    </submittedName>
</protein>
<keyword evidence="1" id="KW-0472">Membrane</keyword>
<keyword evidence="1" id="KW-0812">Transmembrane</keyword>
<sequence>MVKFKSLLQGGALAVFLFPLFALVMDLPLVFETHNRGTEIITASNELQHFALISYWLPASWLSAALLLIAYGLDQGTGLLRVGALLLVGFPLVHYGIARLIAELTVACGECVVLSYWELAFDGLCLVTGIITLVYAWRRAS</sequence>
<dbReference type="RefSeq" id="WP_090366326.1">
    <property type="nucleotide sequence ID" value="NZ_FNEM01000012.1"/>
</dbReference>
<feature type="transmembrane region" description="Helical" evidence="1">
    <location>
        <begin position="114"/>
        <end position="137"/>
    </location>
</feature>
<dbReference type="OrthoDB" id="6401907at2"/>
<organism evidence="2 3">
    <name type="scientific">Ferrimonas sediminum</name>
    <dbReference type="NCBI Taxonomy" id="718193"/>
    <lineage>
        <taxon>Bacteria</taxon>
        <taxon>Pseudomonadati</taxon>
        <taxon>Pseudomonadota</taxon>
        <taxon>Gammaproteobacteria</taxon>
        <taxon>Alteromonadales</taxon>
        <taxon>Ferrimonadaceae</taxon>
        <taxon>Ferrimonas</taxon>
    </lineage>
</organism>
<proteinExistence type="predicted"/>
<gene>
    <name evidence="2" type="ORF">SAMN04488540_11281</name>
</gene>